<evidence type="ECO:0000313" key="16">
    <source>
        <dbReference type="EMBL" id="CAF4069062.1"/>
    </source>
</evidence>
<evidence type="ECO:0000256" key="3">
    <source>
        <dbReference type="ARBA" id="ARBA00005735"/>
    </source>
</evidence>
<dbReference type="GO" id="GO:0008378">
    <property type="term" value="F:galactosyltransferase activity"/>
    <property type="evidence" value="ECO:0007669"/>
    <property type="project" value="TreeGrafter"/>
</dbReference>
<sequence>MPFCDQNESTKLPQVVTIRHEILDYYQMESASFSKNILSGHWWPKKCQANSRLAIIISYRNREKHLKLLLNNLHPFLQRQLLDYTIFVVNQHDNNLFNRALLSNIGYLESIKLYNYTCFIFHDVDLLPEDDRNWYTCENKPRHLSVAVDKFDYQLLWPGLFGGVTAFRRKDFIDVNGFATVYQGWGGEDDDMYNRVMKKLQNITRPPIDVGRYKMIQNGDHTTSEPNPHRHDLLTFNYRYSLDGLTTTEYKLNEIKFYKLFVLIDVTLTQLTWDQIKQRIGFA</sequence>
<comment type="subcellular location">
    <subcellularLocation>
        <location evidence="1">Membrane</location>
        <topology evidence="1">Single-pass type II membrane protein</topology>
    </subcellularLocation>
</comment>
<comment type="pathway">
    <text evidence="2">Protein modification; protein glycosylation.</text>
</comment>
<dbReference type="EMBL" id="CAJNOK010017362">
    <property type="protein sequence ID" value="CAF1262595.1"/>
    <property type="molecule type" value="Genomic_DNA"/>
</dbReference>
<comment type="similarity">
    <text evidence="3">Belongs to the glycosyltransferase 7 family.</text>
</comment>
<dbReference type="GO" id="GO:0005975">
    <property type="term" value="P:carbohydrate metabolic process"/>
    <property type="evidence" value="ECO:0007669"/>
    <property type="project" value="InterPro"/>
</dbReference>
<evidence type="ECO:0000256" key="7">
    <source>
        <dbReference type="ARBA" id="ARBA00022968"/>
    </source>
</evidence>
<accession>A0A814NMH6</accession>
<dbReference type="Gene3D" id="3.90.550.10">
    <property type="entry name" value="Spore Coat Polysaccharide Biosynthesis Protein SpsA, Chain A"/>
    <property type="match status" value="1"/>
</dbReference>
<evidence type="ECO:0000313" key="14">
    <source>
        <dbReference type="EMBL" id="CAF1262595.1"/>
    </source>
</evidence>
<dbReference type="PANTHER" id="PTHR19300">
    <property type="entry name" value="BETA-1,4-GALACTOSYLTRANSFERASE"/>
    <property type="match status" value="1"/>
</dbReference>
<dbReference type="InterPro" id="IPR029044">
    <property type="entry name" value="Nucleotide-diphossugar_trans"/>
</dbReference>
<dbReference type="Pfam" id="PF13733">
    <property type="entry name" value="Glyco_transf_7N"/>
    <property type="match status" value="1"/>
</dbReference>
<evidence type="ECO:0000259" key="12">
    <source>
        <dbReference type="Pfam" id="PF13733"/>
    </source>
</evidence>
<keyword evidence="10" id="KW-0325">Glycoprotein</keyword>
<dbReference type="Proteomes" id="UP000677228">
    <property type="component" value="Unassembled WGS sequence"/>
</dbReference>
<dbReference type="InterPro" id="IPR003859">
    <property type="entry name" value="Galactosyl_T"/>
</dbReference>
<keyword evidence="6" id="KW-0812">Transmembrane</keyword>
<proteinExistence type="inferred from homology"/>
<keyword evidence="8" id="KW-1133">Transmembrane helix</keyword>
<dbReference type="InterPro" id="IPR027995">
    <property type="entry name" value="Galactosyl_T_N"/>
</dbReference>
<protein>
    <submittedName>
        <fullName evidence="13">Uncharacterized protein</fullName>
    </submittedName>
</protein>
<evidence type="ECO:0000259" key="11">
    <source>
        <dbReference type="Pfam" id="PF02709"/>
    </source>
</evidence>
<evidence type="ECO:0000256" key="5">
    <source>
        <dbReference type="ARBA" id="ARBA00022679"/>
    </source>
</evidence>
<keyword evidence="7" id="KW-0735">Signal-anchor</keyword>
<evidence type="ECO:0000256" key="6">
    <source>
        <dbReference type="ARBA" id="ARBA00022692"/>
    </source>
</evidence>
<name>A0A814NMH6_9BILA</name>
<evidence type="ECO:0000313" key="17">
    <source>
        <dbReference type="Proteomes" id="UP000663829"/>
    </source>
</evidence>
<keyword evidence="4" id="KW-0328">Glycosyltransferase</keyword>
<dbReference type="GO" id="GO:0006688">
    <property type="term" value="P:glycosphingolipid biosynthetic process"/>
    <property type="evidence" value="ECO:0007669"/>
    <property type="project" value="TreeGrafter"/>
</dbReference>
<evidence type="ECO:0000256" key="1">
    <source>
        <dbReference type="ARBA" id="ARBA00004606"/>
    </source>
</evidence>
<dbReference type="EMBL" id="CAJOBA010038918">
    <property type="protein sequence ID" value="CAF4069062.1"/>
    <property type="molecule type" value="Genomic_DNA"/>
</dbReference>
<evidence type="ECO:0000256" key="8">
    <source>
        <dbReference type="ARBA" id="ARBA00022989"/>
    </source>
</evidence>
<feature type="domain" description="Galactosyltransferase N-terminal" evidence="12">
    <location>
        <begin position="23"/>
        <end position="138"/>
    </location>
</feature>
<dbReference type="EMBL" id="CAJNOQ010005297">
    <property type="protein sequence ID" value="CAF1093469.1"/>
    <property type="molecule type" value="Genomic_DNA"/>
</dbReference>
<keyword evidence="17" id="KW-1185">Reference proteome</keyword>
<reference evidence="13" key="1">
    <citation type="submission" date="2021-02" db="EMBL/GenBank/DDBJ databases">
        <authorList>
            <person name="Nowell W R."/>
        </authorList>
    </citation>
    <scope>NUCLEOTIDE SEQUENCE</scope>
</reference>
<dbReference type="GO" id="GO:0005794">
    <property type="term" value="C:Golgi apparatus"/>
    <property type="evidence" value="ECO:0007669"/>
    <property type="project" value="TreeGrafter"/>
</dbReference>
<dbReference type="AlphaFoldDB" id="A0A814NMH6"/>
<organism evidence="13 17">
    <name type="scientific">Didymodactylos carnosus</name>
    <dbReference type="NCBI Taxonomy" id="1234261"/>
    <lineage>
        <taxon>Eukaryota</taxon>
        <taxon>Metazoa</taxon>
        <taxon>Spiralia</taxon>
        <taxon>Gnathifera</taxon>
        <taxon>Rotifera</taxon>
        <taxon>Eurotatoria</taxon>
        <taxon>Bdelloidea</taxon>
        <taxon>Philodinida</taxon>
        <taxon>Philodinidae</taxon>
        <taxon>Didymodactylos</taxon>
    </lineage>
</organism>
<dbReference type="Pfam" id="PF02709">
    <property type="entry name" value="Glyco_transf_7C"/>
    <property type="match status" value="1"/>
</dbReference>
<evidence type="ECO:0000313" key="13">
    <source>
        <dbReference type="EMBL" id="CAF1093469.1"/>
    </source>
</evidence>
<evidence type="ECO:0000256" key="2">
    <source>
        <dbReference type="ARBA" id="ARBA00004922"/>
    </source>
</evidence>
<evidence type="ECO:0000256" key="9">
    <source>
        <dbReference type="ARBA" id="ARBA00023136"/>
    </source>
</evidence>
<evidence type="ECO:0000313" key="15">
    <source>
        <dbReference type="EMBL" id="CAF3858844.1"/>
    </source>
</evidence>
<comment type="caution">
    <text evidence="13">The sequence shown here is derived from an EMBL/GenBank/DDBJ whole genome shotgun (WGS) entry which is preliminary data.</text>
</comment>
<dbReference type="EMBL" id="CAJOBC010005297">
    <property type="protein sequence ID" value="CAF3858844.1"/>
    <property type="molecule type" value="Genomic_DNA"/>
</dbReference>
<dbReference type="InterPro" id="IPR027791">
    <property type="entry name" value="Galactosyl_T_C"/>
</dbReference>
<gene>
    <name evidence="13" type="ORF">GPM918_LOCUS18382</name>
    <name evidence="14" type="ORF">OVA965_LOCUS26803</name>
    <name evidence="15" type="ORF">SRO942_LOCUS18379</name>
    <name evidence="16" type="ORF">TMI583_LOCUS27544</name>
</gene>
<keyword evidence="5" id="KW-0808">Transferase</keyword>
<dbReference type="Proteomes" id="UP000663829">
    <property type="component" value="Unassembled WGS sequence"/>
</dbReference>
<dbReference type="SUPFAM" id="SSF53448">
    <property type="entry name" value="Nucleotide-diphospho-sugar transferases"/>
    <property type="match status" value="1"/>
</dbReference>
<dbReference type="UniPathway" id="UPA00378"/>
<feature type="domain" description="Galactosyltransferase C-terminal" evidence="11">
    <location>
        <begin position="142"/>
        <end position="217"/>
    </location>
</feature>
<evidence type="ECO:0000256" key="4">
    <source>
        <dbReference type="ARBA" id="ARBA00022676"/>
    </source>
</evidence>
<dbReference type="PRINTS" id="PR02050">
    <property type="entry name" value="B14GALTRFASE"/>
</dbReference>
<dbReference type="GO" id="GO:0016020">
    <property type="term" value="C:membrane"/>
    <property type="evidence" value="ECO:0007669"/>
    <property type="project" value="UniProtKB-SubCell"/>
</dbReference>
<dbReference type="OrthoDB" id="10016069at2759"/>
<evidence type="ECO:0000256" key="10">
    <source>
        <dbReference type="ARBA" id="ARBA00023180"/>
    </source>
</evidence>
<keyword evidence="9" id="KW-0472">Membrane</keyword>
<dbReference type="Proteomes" id="UP000682733">
    <property type="component" value="Unassembled WGS sequence"/>
</dbReference>
<dbReference type="PANTHER" id="PTHR19300:SF57">
    <property type="entry name" value="BETA-1,4-N-ACETYLGALACTOSAMINYLTRANSFERASE"/>
    <property type="match status" value="1"/>
</dbReference>
<dbReference type="Proteomes" id="UP000681722">
    <property type="component" value="Unassembled WGS sequence"/>
</dbReference>
<dbReference type="GO" id="GO:0033842">
    <property type="term" value="F:N-acetyl-beta-glucosaminyl-derivative 4-beta-N-acetylgalactosaminyltransferase activity"/>
    <property type="evidence" value="ECO:0007669"/>
    <property type="project" value="TreeGrafter"/>
</dbReference>